<dbReference type="SUPFAM" id="SSF49879">
    <property type="entry name" value="SMAD/FHA domain"/>
    <property type="match status" value="1"/>
</dbReference>
<dbReference type="Gene3D" id="2.60.200.20">
    <property type="match status" value="1"/>
</dbReference>
<evidence type="ECO:0000259" key="1">
    <source>
        <dbReference type="SMART" id="SM00240"/>
    </source>
</evidence>
<dbReference type="PANTHER" id="PTHR30492:SF0">
    <property type="entry name" value="METHYLGLYOXAL SYNTHASE"/>
    <property type="match status" value="1"/>
</dbReference>
<gene>
    <name evidence="2" type="ORF">ANSO36C_15310</name>
</gene>
<keyword evidence="3" id="KW-1185">Reference proteome</keyword>
<dbReference type="InterPro" id="IPR004363">
    <property type="entry name" value="Methylgl_synth"/>
</dbReference>
<dbReference type="InterPro" id="IPR036914">
    <property type="entry name" value="MGS-like_dom_sf"/>
</dbReference>
<dbReference type="SMART" id="SM00240">
    <property type="entry name" value="FHA"/>
    <property type="match status" value="1"/>
</dbReference>
<protein>
    <recommendedName>
        <fullName evidence="1">FHA domain-containing protein</fullName>
    </recommendedName>
</protein>
<dbReference type="SUPFAM" id="SSF52335">
    <property type="entry name" value="Methylglyoxal synthase-like"/>
    <property type="match status" value="1"/>
</dbReference>
<dbReference type="PANTHER" id="PTHR30492">
    <property type="entry name" value="METHYLGLYOXAL SYNTHASE"/>
    <property type="match status" value="1"/>
</dbReference>
<organism evidence="2 3">
    <name type="scientific">Nostoc cf. commune SO-36</name>
    <dbReference type="NCBI Taxonomy" id="449208"/>
    <lineage>
        <taxon>Bacteria</taxon>
        <taxon>Bacillati</taxon>
        <taxon>Cyanobacteriota</taxon>
        <taxon>Cyanophyceae</taxon>
        <taxon>Nostocales</taxon>
        <taxon>Nostocaceae</taxon>
        <taxon>Nostoc</taxon>
    </lineage>
</organism>
<sequence>MKVKVSYSPNLSEVNEVDLTIETPKRGEWLIGRSPDSDLLLDSPDISRVHAKFFMKGGNYYFCDLGSRNGSIFNGKQAEKDRPYSLSDGDVIRIADYVLILEAVVPVYEQPETVFRIIDPSLFSRPRSPENISAANVATPPPQVINEVPQPVSQEVATPELNVVSLETSEVLEVVSAQTNDVIPVVEIIAPENIIESPEAASEVPHNVRDEIVDLRTLVVPEVSADGEEVEVPEINEALEVSLSQPNEAVAVPENIIETPEEESLILQAANDELANLEAALAAESTFVQRRDTSAIPEATYNENAELEAALEAEVTFVQPRDIFGEVPAQSAIPKATDAENAFEAALAAEVTFVQPRDIFHQVSEEESAVPEATHDETVLDTLVVEGISTDIEELVNEVPEYADIQPQKTLNQLLEESQVTNDVSDEAVDLDTPVVEGSSTNVEELVNEVSEYADIQPQKTLNQLLEESQVTHDVSDEAIDLNTPITAEDTANVDEVELSYTADNTVNEVPEASTAPDDNFPEVFSNQYIDLTNTNTEKISVDVNDVSTQESEVSGLVDIQSWKIIESGSSESVSQTIEDVSEVEVTQPDETPEDINVSEPPQMVIERNIVLIAHESKKSELAEFVSQHQEFFSQSFTITWPSISEVLHQQAGITISQQTPAPTSGGYQTIASLVGAGEILAVIFLRDLLQPQTGHANEEALLRLCTINQVLLATNLPTAEAIVHYLKQI</sequence>
<reference evidence="2" key="1">
    <citation type="submission" date="2022-04" db="EMBL/GenBank/DDBJ databases">
        <title>Complete genome sequence of a cyanobacterium, Nostoc sp. SO-36, isolated in Antarctica.</title>
        <authorList>
            <person name="Kanesaki Y."/>
            <person name="Effendi D."/>
            <person name="Sakamoto T."/>
            <person name="Ohtani S."/>
            <person name="Awai K."/>
        </authorList>
    </citation>
    <scope>NUCLEOTIDE SEQUENCE</scope>
    <source>
        <strain evidence="2">SO-36</strain>
    </source>
</reference>
<proteinExistence type="predicted"/>
<name>A0ABM7YYH2_NOSCO</name>
<dbReference type="RefSeq" id="WP_251959042.1">
    <property type="nucleotide sequence ID" value="NZ_AP025732.1"/>
</dbReference>
<dbReference type="Gene3D" id="3.40.50.1380">
    <property type="entry name" value="Methylglyoxal synthase-like domain"/>
    <property type="match status" value="1"/>
</dbReference>
<accession>A0ABM7YYH2</accession>
<dbReference type="Proteomes" id="UP001055453">
    <property type="component" value="Chromosome"/>
</dbReference>
<dbReference type="CDD" id="cd00060">
    <property type="entry name" value="FHA"/>
    <property type="match status" value="1"/>
</dbReference>
<evidence type="ECO:0000313" key="3">
    <source>
        <dbReference type="Proteomes" id="UP001055453"/>
    </source>
</evidence>
<dbReference type="EMBL" id="AP025732">
    <property type="protein sequence ID" value="BDI15729.1"/>
    <property type="molecule type" value="Genomic_DNA"/>
</dbReference>
<dbReference type="Pfam" id="PF00498">
    <property type="entry name" value="FHA"/>
    <property type="match status" value="1"/>
</dbReference>
<evidence type="ECO:0000313" key="2">
    <source>
        <dbReference type="EMBL" id="BDI15729.1"/>
    </source>
</evidence>
<feature type="domain" description="FHA" evidence="1">
    <location>
        <begin position="28"/>
        <end position="78"/>
    </location>
</feature>
<dbReference type="InterPro" id="IPR008984">
    <property type="entry name" value="SMAD_FHA_dom_sf"/>
</dbReference>
<dbReference type="InterPro" id="IPR000253">
    <property type="entry name" value="FHA_dom"/>
</dbReference>